<dbReference type="InterPro" id="IPR050271">
    <property type="entry name" value="UDP-glycosyltransferase"/>
</dbReference>
<evidence type="ECO:0000256" key="2">
    <source>
        <dbReference type="ARBA" id="ARBA00022676"/>
    </source>
</evidence>
<reference evidence="8" key="2">
    <citation type="submission" date="2020-10" db="UniProtKB">
        <authorList>
            <consortium name="WormBaseParasite"/>
        </authorList>
    </citation>
    <scope>IDENTIFICATION</scope>
</reference>
<comment type="catalytic activity">
    <reaction evidence="4 6">
        <text>glucuronate acceptor + UDP-alpha-D-glucuronate = acceptor beta-D-glucuronoside + UDP + H(+)</text>
        <dbReference type="Rhea" id="RHEA:21032"/>
        <dbReference type="ChEBI" id="CHEBI:15378"/>
        <dbReference type="ChEBI" id="CHEBI:58052"/>
        <dbReference type="ChEBI" id="CHEBI:58223"/>
        <dbReference type="ChEBI" id="CHEBI:132367"/>
        <dbReference type="ChEBI" id="CHEBI:132368"/>
        <dbReference type="EC" id="2.4.1.17"/>
    </reaction>
</comment>
<keyword evidence="2 5" id="KW-0328">Glycosyltransferase</keyword>
<evidence type="ECO:0000256" key="6">
    <source>
        <dbReference type="RuleBase" id="RU362059"/>
    </source>
</evidence>
<dbReference type="InterPro" id="IPR035595">
    <property type="entry name" value="UDP_glycos_trans_CS"/>
</dbReference>
<dbReference type="CDD" id="cd03784">
    <property type="entry name" value="GT1_Gtf-like"/>
    <property type="match status" value="1"/>
</dbReference>
<dbReference type="Proteomes" id="UP000492821">
    <property type="component" value="Unassembled WGS sequence"/>
</dbReference>
<evidence type="ECO:0000313" key="7">
    <source>
        <dbReference type="Proteomes" id="UP000492821"/>
    </source>
</evidence>
<keyword evidence="3 5" id="KW-0808">Transferase</keyword>
<sequence>MPSHVKTAFLEAFKEFPDILFFWKYEKPEDGTAAQIPNVFIDKWLPQRDLLYHPKMLAFITHGGQNSLNEAAAAGVPLISLPVFADQPQITELIKYRGLGLEILNNKKYQEKAKLISRMIQARTLSTKESFIKHIEFAAEFGDTGTLSAEGANQNMFVLYSLDVIGFLALVVVLTVLLLKWVISLLYKVISSRMTKSKKD</sequence>
<evidence type="ECO:0000256" key="5">
    <source>
        <dbReference type="RuleBase" id="RU003718"/>
    </source>
</evidence>
<organism evidence="7 8">
    <name type="scientific">Panagrellus redivivus</name>
    <name type="common">Microworm</name>
    <dbReference type="NCBI Taxonomy" id="6233"/>
    <lineage>
        <taxon>Eukaryota</taxon>
        <taxon>Metazoa</taxon>
        <taxon>Ecdysozoa</taxon>
        <taxon>Nematoda</taxon>
        <taxon>Chromadorea</taxon>
        <taxon>Rhabditida</taxon>
        <taxon>Tylenchina</taxon>
        <taxon>Panagrolaimomorpha</taxon>
        <taxon>Panagrolaimoidea</taxon>
        <taxon>Panagrolaimidae</taxon>
        <taxon>Panagrellus</taxon>
    </lineage>
</organism>
<keyword evidence="6" id="KW-0812">Transmembrane</keyword>
<name>A0A7E4VWE8_PANRE</name>
<evidence type="ECO:0000256" key="1">
    <source>
        <dbReference type="ARBA" id="ARBA00009995"/>
    </source>
</evidence>
<proteinExistence type="inferred from homology"/>
<dbReference type="InterPro" id="IPR002213">
    <property type="entry name" value="UDP_glucos_trans"/>
</dbReference>
<dbReference type="PANTHER" id="PTHR48043">
    <property type="entry name" value="EG:EG0003.4 PROTEIN-RELATED"/>
    <property type="match status" value="1"/>
</dbReference>
<evidence type="ECO:0000313" key="8">
    <source>
        <dbReference type="WBParaSite" id="Pan_g4343.t1"/>
    </source>
</evidence>
<dbReference type="EC" id="2.4.1.17" evidence="6"/>
<feature type="transmembrane region" description="Helical" evidence="6">
    <location>
        <begin position="164"/>
        <end position="190"/>
    </location>
</feature>
<dbReference type="SUPFAM" id="SSF53756">
    <property type="entry name" value="UDP-Glycosyltransferase/glycogen phosphorylase"/>
    <property type="match status" value="1"/>
</dbReference>
<dbReference type="WBParaSite" id="Pan_g4343.t1">
    <property type="protein sequence ID" value="Pan_g4343.t1"/>
    <property type="gene ID" value="Pan_g4343"/>
</dbReference>
<keyword evidence="6" id="KW-1133">Transmembrane helix</keyword>
<comment type="similarity">
    <text evidence="1 5">Belongs to the UDP-glycosyltransferase family.</text>
</comment>
<accession>A0A7E4VWE8</accession>
<evidence type="ECO:0000256" key="4">
    <source>
        <dbReference type="ARBA" id="ARBA00047475"/>
    </source>
</evidence>
<reference evidence="7" key="1">
    <citation type="journal article" date="2013" name="Genetics">
        <title>The draft genome and transcriptome of Panagrellus redivivus are shaped by the harsh demands of a free-living lifestyle.</title>
        <authorList>
            <person name="Srinivasan J."/>
            <person name="Dillman A.R."/>
            <person name="Macchietto M.G."/>
            <person name="Heikkinen L."/>
            <person name="Lakso M."/>
            <person name="Fracchia K.M."/>
            <person name="Antoshechkin I."/>
            <person name="Mortazavi A."/>
            <person name="Wong G."/>
            <person name="Sternberg P.W."/>
        </authorList>
    </citation>
    <scope>NUCLEOTIDE SEQUENCE [LARGE SCALE GENOMIC DNA]</scope>
    <source>
        <strain evidence="7">MT8872</strain>
    </source>
</reference>
<keyword evidence="7" id="KW-1185">Reference proteome</keyword>
<dbReference type="AlphaFoldDB" id="A0A7E4VWE8"/>
<keyword evidence="6" id="KW-0472">Membrane</keyword>
<dbReference type="Gene3D" id="3.40.50.2000">
    <property type="entry name" value="Glycogen Phosphorylase B"/>
    <property type="match status" value="1"/>
</dbReference>
<dbReference type="GO" id="GO:0015020">
    <property type="term" value="F:glucuronosyltransferase activity"/>
    <property type="evidence" value="ECO:0007669"/>
    <property type="project" value="UniProtKB-EC"/>
</dbReference>
<evidence type="ECO:0000256" key="3">
    <source>
        <dbReference type="ARBA" id="ARBA00022679"/>
    </source>
</evidence>
<dbReference type="Pfam" id="PF00201">
    <property type="entry name" value="UDPGT"/>
    <property type="match status" value="1"/>
</dbReference>
<comment type="subcellular location">
    <subcellularLocation>
        <location evidence="6">Membrane</location>
        <topology evidence="6">Single-pass membrane protein</topology>
    </subcellularLocation>
</comment>
<protein>
    <recommendedName>
        <fullName evidence="6">UDP-glucuronosyltransferase</fullName>
        <ecNumber evidence="6">2.4.1.17</ecNumber>
    </recommendedName>
</protein>
<dbReference type="PANTHER" id="PTHR48043:SF145">
    <property type="entry name" value="FI06409P-RELATED"/>
    <property type="match status" value="1"/>
</dbReference>
<dbReference type="PROSITE" id="PS00375">
    <property type="entry name" value="UDPGT"/>
    <property type="match status" value="1"/>
</dbReference>
<dbReference type="GO" id="GO:0016020">
    <property type="term" value="C:membrane"/>
    <property type="evidence" value="ECO:0007669"/>
    <property type="project" value="UniProtKB-SubCell"/>
</dbReference>